<gene>
    <name evidence="1" type="ordered locus">Dfer_2469</name>
</gene>
<dbReference type="EMBL" id="CP001619">
    <property type="protein sequence ID" value="ACT93687.1"/>
    <property type="molecule type" value="Genomic_DNA"/>
</dbReference>
<proteinExistence type="predicted"/>
<evidence type="ECO:0000313" key="1">
    <source>
        <dbReference type="EMBL" id="ACT93687.1"/>
    </source>
</evidence>
<keyword evidence="2" id="KW-1185">Reference proteome</keyword>
<protein>
    <submittedName>
        <fullName evidence="1">Uncharacterized protein</fullName>
    </submittedName>
</protein>
<reference evidence="1 2" key="1">
    <citation type="journal article" date="2009" name="Stand. Genomic Sci.">
        <title>Complete genome sequence of Dyadobacter fermentans type strain (NS114).</title>
        <authorList>
            <person name="Lang E."/>
            <person name="Lapidus A."/>
            <person name="Chertkov O."/>
            <person name="Brettin T."/>
            <person name="Detter J.C."/>
            <person name="Han C."/>
            <person name="Copeland A."/>
            <person name="Glavina Del Rio T."/>
            <person name="Nolan M."/>
            <person name="Chen F."/>
            <person name="Lucas S."/>
            <person name="Tice H."/>
            <person name="Cheng J.F."/>
            <person name="Land M."/>
            <person name="Hauser L."/>
            <person name="Chang Y.J."/>
            <person name="Jeffries C.D."/>
            <person name="Kopitz M."/>
            <person name="Bruce D."/>
            <person name="Goodwin L."/>
            <person name="Pitluck S."/>
            <person name="Ovchinnikova G."/>
            <person name="Pati A."/>
            <person name="Ivanova N."/>
            <person name="Mavrommatis K."/>
            <person name="Chen A."/>
            <person name="Palaniappan K."/>
            <person name="Chain P."/>
            <person name="Bristow J."/>
            <person name="Eisen J.A."/>
            <person name="Markowitz V."/>
            <person name="Hugenholtz P."/>
            <person name="Goker M."/>
            <person name="Rohde M."/>
            <person name="Kyrpides N.C."/>
            <person name="Klenk H.P."/>
        </authorList>
    </citation>
    <scope>NUCLEOTIDE SEQUENCE [LARGE SCALE GENOMIC DNA]</scope>
    <source>
        <strain evidence="2">ATCC 700827 / DSM 18053 / CIP 107007 / KCTC 52180 / NS114</strain>
    </source>
</reference>
<dbReference type="Proteomes" id="UP000002011">
    <property type="component" value="Chromosome"/>
</dbReference>
<dbReference type="KEGG" id="dfe:Dfer_2469"/>
<dbReference type="STRING" id="471854.Dfer_2469"/>
<sequence>MTHTITIETKNDNDLALLKVLAERLGLSVWESSGEDDDIHSDQKNALRKFAGSWGGDETADDLEAAIYNARNDQPRDVEL</sequence>
<dbReference type="AlphaFoldDB" id="C6W0T1"/>
<dbReference type="HOGENOM" id="CLU_2584133_0_0_10"/>
<dbReference type="eggNOG" id="ENOG502ZPMP">
    <property type="taxonomic scope" value="Bacteria"/>
</dbReference>
<dbReference type="RefSeq" id="WP_015811937.1">
    <property type="nucleotide sequence ID" value="NC_013037.1"/>
</dbReference>
<name>C6W0T1_DYAFD</name>
<organism evidence="1 2">
    <name type="scientific">Dyadobacter fermentans (strain ATCC 700827 / DSM 18053 / CIP 107007 / KCTC 52180 / NS114)</name>
    <dbReference type="NCBI Taxonomy" id="471854"/>
    <lineage>
        <taxon>Bacteria</taxon>
        <taxon>Pseudomonadati</taxon>
        <taxon>Bacteroidota</taxon>
        <taxon>Cytophagia</taxon>
        <taxon>Cytophagales</taxon>
        <taxon>Spirosomataceae</taxon>
        <taxon>Dyadobacter</taxon>
    </lineage>
</organism>
<dbReference type="OrthoDB" id="886255at2"/>
<accession>C6W0T1</accession>
<evidence type="ECO:0000313" key="2">
    <source>
        <dbReference type="Proteomes" id="UP000002011"/>
    </source>
</evidence>